<feature type="non-terminal residue" evidence="2">
    <location>
        <position position="104"/>
    </location>
</feature>
<dbReference type="CDD" id="cd04332">
    <property type="entry name" value="YbaK_like"/>
    <property type="match status" value="1"/>
</dbReference>
<protein>
    <recommendedName>
        <fullName evidence="1">YbaK/aminoacyl-tRNA synthetase-associated domain-containing protein</fullName>
    </recommendedName>
</protein>
<accession>A0A381SEX1</accession>
<gene>
    <name evidence="2" type="ORF">METZ01_LOCUS53721</name>
</gene>
<organism evidence="2">
    <name type="scientific">marine metagenome</name>
    <dbReference type="NCBI Taxonomy" id="408172"/>
    <lineage>
        <taxon>unclassified sequences</taxon>
        <taxon>metagenomes</taxon>
        <taxon>ecological metagenomes</taxon>
    </lineage>
</organism>
<evidence type="ECO:0000259" key="1">
    <source>
        <dbReference type="Pfam" id="PF04073"/>
    </source>
</evidence>
<feature type="non-terminal residue" evidence="2">
    <location>
        <position position="1"/>
    </location>
</feature>
<dbReference type="AlphaFoldDB" id="A0A381SEX1"/>
<feature type="domain" description="YbaK/aminoacyl-tRNA synthetase-associated" evidence="1">
    <location>
        <begin position="2"/>
        <end position="100"/>
    </location>
</feature>
<sequence length="104" mass="11183">MVKTLIFESGDGERVLVLIGGDKTAVSGHLKRAIGHRNIKMASLDAVKATTGYEVGSVPPFHWQPTGFRSFLDAELMGYDVLGVGAGVWGHEIMLTPQDLVITC</sequence>
<reference evidence="2" key="1">
    <citation type="submission" date="2018-05" db="EMBL/GenBank/DDBJ databases">
        <authorList>
            <person name="Lanie J.A."/>
            <person name="Ng W.-L."/>
            <person name="Kazmierczak K.M."/>
            <person name="Andrzejewski T.M."/>
            <person name="Davidsen T.M."/>
            <person name="Wayne K.J."/>
            <person name="Tettelin H."/>
            <person name="Glass J.I."/>
            <person name="Rusch D."/>
            <person name="Podicherti R."/>
            <person name="Tsui H.-C.T."/>
            <person name="Winkler M.E."/>
        </authorList>
    </citation>
    <scope>NUCLEOTIDE SEQUENCE</scope>
</reference>
<name>A0A381SEX1_9ZZZZ</name>
<dbReference type="Gene3D" id="3.90.960.10">
    <property type="entry name" value="YbaK/aminoacyl-tRNA synthetase-associated domain"/>
    <property type="match status" value="1"/>
</dbReference>
<proteinExistence type="predicted"/>
<evidence type="ECO:0000313" key="2">
    <source>
        <dbReference type="EMBL" id="SVA00867.1"/>
    </source>
</evidence>
<dbReference type="SUPFAM" id="SSF55826">
    <property type="entry name" value="YbaK/ProRS associated domain"/>
    <property type="match status" value="1"/>
</dbReference>
<dbReference type="InterPro" id="IPR007214">
    <property type="entry name" value="YbaK/aa-tRNA-synth-assoc-dom"/>
</dbReference>
<dbReference type="Pfam" id="PF04073">
    <property type="entry name" value="tRNA_edit"/>
    <property type="match status" value="1"/>
</dbReference>
<dbReference type="EMBL" id="UINC01002845">
    <property type="protein sequence ID" value="SVA00867.1"/>
    <property type="molecule type" value="Genomic_DNA"/>
</dbReference>
<dbReference type="InterPro" id="IPR036754">
    <property type="entry name" value="YbaK/aa-tRNA-synt-asso_dom_sf"/>
</dbReference>
<dbReference type="GO" id="GO:0002161">
    <property type="term" value="F:aminoacyl-tRNA deacylase activity"/>
    <property type="evidence" value="ECO:0007669"/>
    <property type="project" value="InterPro"/>
</dbReference>